<dbReference type="Gene3D" id="3.40.50.2300">
    <property type="match status" value="1"/>
</dbReference>
<dbReference type="PANTHER" id="PTHR11717:SF31">
    <property type="entry name" value="LOW MOLECULAR WEIGHT PROTEIN-TYROSINE-PHOSPHATASE ETP-RELATED"/>
    <property type="match status" value="1"/>
</dbReference>
<dbReference type="GO" id="GO:0004725">
    <property type="term" value="F:protein tyrosine phosphatase activity"/>
    <property type="evidence" value="ECO:0007669"/>
    <property type="project" value="InterPro"/>
</dbReference>
<evidence type="ECO:0000313" key="7">
    <source>
        <dbReference type="Proteomes" id="UP000006620"/>
    </source>
</evidence>
<keyword evidence="2" id="KW-0378">Hydrolase</keyword>
<dbReference type="CDD" id="cd16344">
    <property type="entry name" value="LMWPAP"/>
    <property type="match status" value="1"/>
</dbReference>
<accession>F8FH41</accession>
<sequence length="194" mass="20842">MKRILFVCTGNTCRSPMAEGLMRRIAADEGLTGLEVRSAGVAAMVGTPASDHAASVLAAKGCPAPSASTYLNASAVEWADLILTMTSSHKRHTIQLYPEAVDKVHTLKEYVQDDAASAGKLAEVESLVTELQLKQALSGEITEEERTRVRMLQDELPSPDIADPFGGPLRVYEACAEEIEDCLRKLAAKLKSGQ</sequence>
<reference evidence="6 7" key="2">
    <citation type="journal article" date="2013" name="Genome Announc.">
        <title>Genome Sequence of Growth-Improving Paenibacillus mucilaginosus Strain KNP414.</title>
        <authorList>
            <person name="Lu J.J."/>
            <person name="Wang J.F."/>
            <person name="Hu X.F."/>
        </authorList>
    </citation>
    <scope>NUCLEOTIDE SEQUENCE [LARGE SCALE GENOMIC DNA]</scope>
    <source>
        <strain evidence="6 7">KNP414</strain>
    </source>
</reference>
<dbReference type="PANTHER" id="PTHR11717">
    <property type="entry name" value="LOW MOLECULAR WEIGHT PROTEIN TYROSINE PHOSPHATASE"/>
    <property type="match status" value="1"/>
</dbReference>
<comment type="similarity">
    <text evidence="1">Belongs to the low molecular weight phosphotyrosine protein phosphatase family.</text>
</comment>
<dbReference type="AlphaFoldDB" id="F8FH41"/>
<dbReference type="SUPFAM" id="SSF52788">
    <property type="entry name" value="Phosphotyrosine protein phosphatases I"/>
    <property type="match status" value="1"/>
</dbReference>
<dbReference type="EMBL" id="CP002869">
    <property type="protein sequence ID" value="AEI38691.1"/>
    <property type="molecule type" value="Genomic_DNA"/>
</dbReference>
<dbReference type="RefSeq" id="WP_013913857.1">
    <property type="nucleotide sequence ID" value="NC_015690.1"/>
</dbReference>
<dbReference type="HOGENOM" id="CLU_071415_1_2_9"/>
<evidence type="ECO:0000256" key="3">
    <source>
        <dbReference type="ARBA" id="ARBA00022912"/>
    </source>
</evidence>
<proteinExistence type="inferred from homology"/>
<evidence type="ECO:0000256" key="1">
    <source>
        <dbReference type="ARBA" id="ARBA00011063"/>
    </source>
</evidence>
<dbReference type="InterPro" id="IPR023485">
    <property type="entry name" value="Ptyr_pPase"/>
</dbReference>
<dbReference type="InterPro" id="IPR017867">
    <property type="entry name" value="Tyr_phospatase_low_mol_wt"/>
</dbReference>
<evidence type="ECO:0000256" key="2">
    <source>
        <dbReference type="ARBA" id="ARBA00022801"/>
    </source>
</evidence>
<dbReference type="InterPro" id="IPR036196">
    <property type="entry name" value="Ptyr_pPase_sf"/>
</dbReference>
<protein>
    <submittedName>
        <fullName evidence="6">Protein-tyrosine-phosphatase</fullName>
    </submittedName>
</protein>
<dbReference type="KEGG" id="pms:KNP414_00040"/>
<feature type="domain" description="Phosphotyrosine protein phosphatase I" evidence="5">
    <location>
        <begin position="2"/>
        <end position="189"/>
    </location>
</feature>
<feature type="active site" description="Nucleophile" evidence="4">
    <location>
        <position position="8"/>
    </location>
</feature>
<name>F8FH41_PAEMK</name>
<dbReference type="PATRIC" id="fig|1036673.3.peg.35"/>
<dbReference type="Proteomes" id="UP000006620">
    <property type="component" value="Chromosome"/>
</dbReference>
<dbReference type="SMART" id="SM00226">
    <property type="entry name" value="LMWPc"/>
    <property type="match status" value="1"/>
</dbReference>
<dbReference type="Pfam" id="PF01451">
    <property type="entry name" value="LMWPc"/>
    <property type="match status" value="1"/>
</dbReference>
<evidence type="ECO:0000256" key="4">
    <source>
        <dbReference type="PIRSR" id="PIRSR617867-1"/>
    </source>
</evidence>
<gene>
    <name evidence="6" type="ordered locus">KNP414_00040</name>
</gene>
<keyword evidence="3" id="KW-0904">Protein phosphatase</keyword>
<dbReference type="PRINTS" id="PR00719">
    <property type="entry name" value="LMWPTPASE"/>
</dbReference>
<dbReference type="InterPro" id="IPR050438">
    <property type="entry name" value="LMW_PTPase"/>
</dbReference>
<reference evidence="7" key="1">
    <citation type="submission" date="2011-06" db="EMBL/GenBank/DDBJ databases">
        <title>Complete genome sequence of Paenibacillus mucilaginosus KNP414.</title>
        <authorList>
            <person name="Wang J."/>
            <person name="Hu S."/>
            <person name="Hu X."/>
            <person name="Zhang B."/>
            <person name="Dong D."/>
            <person name="Zhang S."/>
            <person name="Zhao K."/>
            <person name="Wu D."/>
        </authorList>
    </citation>
    <scope>NUCLEOTIDE SEQUENCE [LARGE SCALE GENOMIC DNA]</scope>
    <source>
        <strain evidence="7">KNP414</strain>
    </source>
</reference>
<organism evidence="6 7">
    <name type="scientific">Paenibacillus mucilaginosus (strain KNP414)</name>
    <dbReference type="NCBI Taxonomy" id="1036673"/>
    <lineage>
        <taxon>Bacteria</taxon>
        <taxon>Bacillati</taxon>
        <taxon>Bacillota</taxon>
        <taxon>Bacilli</taxon>
        <taxon>Bacillales</taxon>
        <taxon>Paenibacillaceae</taxon>
        <taxon>Paenibacillus</taxon>
    </lineage>
</organism>
<evidence type="ECO:0000259" key="5">
    <source>
        <dbReference type="SMART" id="SM00226"/>
    </source>
</evidence>
<evidence type="ECO:0000313" key="6">
    <source>
        <dbReference type="EMBL" id="AEI38691.1"/>
    </source>
</evidence>
<feature type="active site" evidence="4">
    <location>
        <position position="14"/>
    </location>
</feature>